<feature type="transmembrane region" description="Helical" evidence="1">
    <location>
        <begin position="475"/>
        <end position="496"/>
    </location>
</feature>
<evidence type="ECO:0000313" key="3">
    <source>
        <dbReference type="Proteomes" id="UP000278807"/>
    </source>
</evidence>
<reference evidence="2 3" key="2">
    <citation type="submission" date="2018-11" db="EMBL/GenBank/DDBJ databases">
        <authorList>
            <consortium name="Pathogen Informatics"/>
        </authorList>
    </citation>
    <scope>NUCLEOTIDE SEQUENCE [LARGE SCALE GENOMIC DNA]</scope>
</reference>
<dbReference type="OrthoDB" id="6262795at2759"/>
<evidence type="ECO:0000256" key="1">
    <source>
        <dbReference type="SAM" id="Phobius"/>
    </source>
</evidence>
<dbReference type="AlphaFoldDB" id="A0A0R3TQQ5"/>
<keyword evidence="1" id="KW-1133">Transmembrane helix</keyword>
<proteinExistence type="predicted"/>
<feature type="transmembrane region" description="Helical" evidence="1">
    <location>
        <begin position="55"/>
        <end position="74"/>
    </location>
</feature>
<reference evidence="4" key="1">
    <citation type="submission" date="2017-02" db="UniProtKB">
        <authorList>
            <consortium name="WormBaseParasite"/>
        </authorList>
    </citation>
    <scope>IDENTIFICATION</scope>
</reference>
<feature type="transmembrane region" description="Helical" evidence="1">
    <location>
        <begin position="81"/>
        <end position="103"/>
    </location>
</feature>
<accession>A0A0R3TQQ5</accession>
<feature type="transmembrane region" description="Helical" evidence="1">
    <location>
        <begin position="21"/>
        <end position="43"/>
    </location>
</feature>
<feature type="transmembrane region" description="Helical" evidence="1">
    <location>
        <begin position="327"/>
        <end position="346"/>
    </location>
</feature>
<feature type="transmembrane region" description="Helical" evidence="1">
    <location>
        <begin position="166"/>
        <end position="189"/>
    </location>
</feature>
<feature type="transmembrane region" description="Helical" evidence="1">
    <location>
        <begin position="401"/>
        <end position="427"/>
    </location>
</feature>
<evidence type="ECO:0000313" key="2">
    <source>
        <dbReference type="EMBL" id="VDO06646.1"/>
    </source>
</evidence>
<dbReference type="Proteomes" id="UP000278807">
    <property type="component" value="Unassembled WGS sequence"/>
</dbReference>
<keyword evidence="1" id="KW-0812">Transmembrane</keyword>
<keyword evidence="1" id="KW-0472">Membrane</keyword>
<feature type="transmembrane region" description="Helical" evidence="1">
    <location>
        <begin position="448"/>
        <end position="469"/>
    </location>
</feature>
<feature type="transmembrane region" description="Helical" evidence="1">
    <location>
        <begin position="286"/>
        <end position="307"/>
    </location>
</feature>
<feature type="transmembrane region" description="Helical" evidence="1">
    <location>
        <begin position="195"/>
        <end position="213"/>
    </location>
</feature>
<sequence>MVEIAELENPINLQRNKKVRLTTFTSSASLVLSWPFPLIILCFQSNQRLIFDPRIYTALIMSFLFSGSVKRLLLQRFIKPTFLNAVIPTVLTLIGNGVFMTALYKGDNWNFISVFFMVGSRLCFGWSTYTAEDYNRRAKNATKSDREKLRLKQRVEDMVPDLQDAAFHAGVIVALIVCFILEVCFLSVGPQMSEFYSVLILSGFSSLISFLSVPSLHKAVNGIVGVPVSGMNDDHEPSSNQETNQSRSDMAVISTTFTSAVISRNNYFISTLFTSLSRYEHPPGQLIMMLFSALLTTSTILFDYLLLPYLVVYMRRYLFTANNGTYFPFPDFVFIYATLFASELVLRTLVLEYTDFGLRALRWAHSTLIGSLAGVAGVSFLMPTILYVLTNSTFRLEHSVYGLGLFVVCVVQGLLKAAHDLIGGVLFTKYCDIDLRQLRRVAETGEQLLGVMRCFFAAVFFIIGGAVLYHQRFMAALMMIDVVYTMALSVAVWGFVKVYSHEKSVQVRIEFPN</sequence>
<keyword evidence="3" id="KW-1185">Reference proteome</keyword>
<dbReference type="EMBL" id="UZAE01012784">
    <property type="protein sequence ID" value="VDO06646.1"/>
    <property type="molecule type" value="Genomic_DNA"/>
</dbReference>
<dbReference type="WBParaSite" id="HNAJ_0000988301-mRNA-1">
    <property type="protein sequence ID" value="HNAJ_0000988301-mRNA-1"/>
    <property type="gene ID" value="HNAJ_0000988301"/>
</dbReference>
<name>A0A0R3TQQ5_RODNA</name>
<gene>
    <name evidence="2" type="ORF">HNAJ_LOCUS9878</name>
</gene>
<organism evidence="4">
    <name type="scientific">Rodentolepis nana</name>
    <name type="common">Dwarf tapeworm</name>
    <name type="synonym">Hymenolepis nana</name>
    <dbReference type="NCBI Taxonomy" id="102285"/>
    <lineage>
        <taxon>Eukaryota</taxon>
        <taxon>Metazoa</taxon>
        <taxon>Spiralia</taxon>
        <taxon>Lophotrochozoa</taxon>
        <taxon>Platyhelminthes</taxon>
        <taxon>Cestoda</taxon>
        <taxon>Eucestoda</taxon>
        <taxon>Cyclophyllidea</taxon>
        <taxon>Hymenolepididae</taxon>
        <taxon>Rodentolepis</taxon>
    </lineage>
</organism>
<evidence type="ECO:0000313" key="4">
    <source>
        <dbReference type="WBParaSite" id="HNAJ_0000988301-mRNA-1"/>
    </source>
</evidence>
<protein>
    <submittedName>
        <fullName evidence="4">Pecanex-like protein</fullName>
    </submittedName>
</protein>
<feature type="transmembrane region" description="Helical" evidence="1">
    <location>
        <begin position="367"/>
        <end position="389"/>
    </location>
</feature>